<dbReference type="EMBL" id="AP012320">
    <property type="protein sequence ID" value="BAL97097.1"/>
    <property type="molecule type" value="Genomic_DNA"/>
</dbReference>
<dbReference type="KEGG" id="rge:RGE_37580"/>
<evidence type="ECO:0000313" key="3">
    <source>
        <dbReference type="EMBL" id="BAL97097.1"/>
    </source>
</evidence>
<evidence type="ECO:0000313" key="4">
    <source>
        <dbReference type="Proteomes" id="UP000007883"/>
    </source>
</evidence>
<accession>I0HVR0</accession>
<feature type="signal peptide" evidence="2">
    <location>
        <begin position="1"/>
        <end position="20"/>
    </location>
</feature>
<protein>
    <submittedName>
        <fullName evidence="3">Uncharacterized protein</fullName>
    </submittedName>
</protein>
<feature type="compositionally biased region" description="Low complexity" evidence="1">
    <location>
        <begin position="82"/>
        <end position="97"/>
    </location>
</feature>
<feature type="region of interest" description="Disordered" evidence="1">
    <location>
        <begin position="19"/>
        <end position="118"/>
    </location>
</feature>
<feature type="compositionally biased region" description="Low complexity" evidence="1">
    <location>
        <begin position="19"/>
        <end position="37"/>
    </location>
</feature>
<evidence type="ECO:0000256" key="2">
    <source>
        <dbReference type="SAM" id="SignalP"/>
    </source>
</evidence>
<proteinExistence type="predicted"/>
<dbReference type="Proteomes" id="UP000007883">
    <property type="component" value="Chromosome"/>
</dbReference>
<keyword evidence="4" id="KW-1185">Reference proteome</keyword>
<organism evidence="3 4">
    <name type="scientific">Rubrivivax gelatinosus (strain NBRC 100245 / IL144)</name>
    <dbReference type="NCBI Taxonomy" id="983917"/>
    <lineage>
        <taxon>Bacteria</taxon>
        <taxon>Pseudomonadati</taxon>
        <taxon>Pseudomonadota</taxon>
        <taxon>Betaproteobacteria</taxon>
        <taxon>Burkholderiales</taxon>
        <taxon>Sphaerotilaceae</taxon>
        <taxon>Rubrivivax</taxon>
    </lineage>
</organism>
<dbReference type="RefSeq" id="WP_014429951.1">
    <property type="nucleotide sequence ID" value="NC_017075.1"/>
</dbReference>
<feature type="chain" id="PRO_5003628520" evidence="2">
    <location>
        <begin position="21"/>
        <end position="118"/>
    </location>
</feature>
<name>I0HVR0_RUBGI</name>
<dbReference type="PATRIC" id="fig|983917.3.peg.3667"/>
<evidence type="ECO:0000256" key="1">
    <source>
        <dbReference type="SAM" id="MobiDB-lite"/>
    </source>
</evidence>
<keyword evidence="2" id="KW-0732">Signal</keyword>
<sequence>MTRLHAAALLAALATATSLAAAQAPAGDATDPAATGQRQGSETTPSTLPPGATSSDGNKAAVPASGVPGTQPGDMSTMPADPSTGSTPGQPPGVGSPADKAMTPRGRGSAASAPTTGR</sequence>
<dbReference type="AlphaFoldDB" id="I0HVR0"/>
<dbReference type="HOGENOM" id="CLU_2071394_0_0_4"/>
<gene>
    <name evidence="3" type="ordered locus">RGE_37580</name>
</gene>
<feature type="compositionally biased region" description="Polar residues" evidence="1">
    <location>
        <begin position="38"/>
        <end position="57"/>
    </location>
</feature>
<reference evidence="3 4" key="1">
    <citation type="journal article" date="2012" name="J. Bacteriol.">
        <title>Complete genome sequence of phototrophic betaproteobacterium Rubrivivax gelatinosus IL144.</title>
        <authorList>
            <person name="Nagashima S."/>
            <person name="Kamimura A."/>
            <person name="Shimizu T."/>
            <person name="Nakamura-isaki S."/>
            <person name="Aono E."/>
            <person name="Sakamoto K."/>
            <person name="Ichikawa N."/>
            <person name="Nakazawa H."/>
            <person name="Sekine M."/>
            <person name="Yamazaki S."/>
            <person name="Fujita N."/>
            <person name="Shimada K."/>
            <person name="Hanada S."/>
            <person name="Nagashima K.V.P."/>
        </authorList>
    </citation>
    <scope>NUCLEOTIDE SEQUENCE [LARGE SCALE GENOMIC DNA]</scope>
    <source>
        <strain evidence="4">NBRC 100245 / IL144</strain>
    </source>
</reference>